<keyword evidence="9" id="KW-0472">Membrane</keyword>
<sequence>MSPSPASTAAPSAKGRVALVFGTVACFHVAALWALNSGLIQRVQAEVKPPEPILAELIVPPPPEPIELPKPMPVAPPPPVEKPKPRPAPPPPKPRVQPKPAPQPLASRNAEESAPAVPAPSPPAPPEPPPAPPAPPAPPVPPAPPPQPPTPPTAASHLNNPKPEYPRASREMGEEGTTLLRVLVSADGRAEQVEVKRSSGYDRLDQSALRAVRKWRFRPGTRNGEPYSAWFDLPIVFNLER</sequence>
<dbReference type="Proteomes" id="UP000196138">
    <property type="component" value="Chromosome"/>
</dbReference>
<evidence type="ECO:0000256" key="3">
    <source>
        <dbReference type="ARBA" id="ARBA00022448"/>
    </source>
</evidence>
<comment type="subcellular location">
    <subcellularLocation>
        <location evidence="1 10">Cell inner membrane</location>
        <topology evidence="1 10">Single-pass membrane protein</topology>
        <orientation evidence="1 10">Periplasmic side</orientation>
    </subcellularLocation>
</comment>
<dbReference type="GO" id="GO:0030288">
    <property type="term" value="C:outer membrane-bounded periplasmic space"/>
    <property type="evidence" value="ECO:0007669"/>
    <property type="project" value="InterPro"/>
</dbReference>
<feature type="compositionally biased region" description="Pro residues" evidence="11">
    <location>
        <begin position="117"/>
        <end position="152"/>
    </location>
</feature>
<dbReference type="PANTHER" id="PTHR33446">
    <property type="entry name" value="PROTEIN TONB-RELATED"/>
    <property type="match status" value="1"/>
</dbReference>
<dbReference type="Gene3D" id="3.30.1150.10">
    <property type="match status" value="1"/>
</dbReference>
<dbReference type="InterPro" id="IPR037682">
    <property type="entry name" value="TonB_C"/>
</dbReference>
<feature type="compositionally biased region" description="Pro residues" evidence="11">
    <location>
        <begin position="59"/>
        <end position="103"/>
    </location>
</feature>
<evidence type="ECO:0000256" key="5">
    <source>
        <dbReference type="ARBA" id="ARBA00022519"/>
    </source>
</evidence>
<feature type="region of interest" description="Disordered" evidence="11">
    <location>
        <begin position="55"/>
        <end position="177"/>
    </location>
</feature>
<feature type="domain" description="TonB C-terminal" evidence="12">
    <location>
        <begin position="150"/>
        <end position="241"/>
    </location>
</feature>
<evidence type="ECO:0000256" key="2">
    <source>
        <dbReference type="ARBA" id="ARBA00006555"/>
    </source>
</evidence>
<dbReference type="PRINTS" id="PR01374">
    <property type="entry name" value="TONBPROTEIN"/>
</dbReference>
<dbReference type="PANTHER" id="PTHR33446:SF2">
    <property type="entry name" value="PROTEIN TONB"/>
    <property type="match status" value="1"/>
</dbReference>
<dbReference type="InterPro" id="IPR003538">
    <property type="entry name" value="TonB"/>
</dbReference>
<dbReference type="GO" id="GO:0055085">
    <property type="term" value="P:transmembrane transport"/>
    <property type="evidence" value="ECO:0007669"/>
    <property type="project" value="InterPro"/>
</dbReference>
<dbReference type="GO" id="GO:0015891">
    <property type="term" value="P:siderophore transport"/>
    <property type="evidence" value="ECO:0007669"/>
    <property type="project" value="InterPro"/>
</dbReference>
<dbReference type="Pfam" id="PF03544">
    <property type="entry name" value="TonB_C"/>
    <property type="match status" value="1"/>
</dbReference>
<keyword evidence="10" id="KW-0735">Signal-anchor</keyword>
<evidence type="ECO:0000256" key="1">
    <source>
        <dbReference type="ARBA" id="ARBA00004383"/>
    </source>
</evidence>
<evidence type="ECO:0000313" key="13">
    <source>
        <dbReference type="EMBL" id="ARU04895.1"/>
    </source>
</evidence>
<evidence type="ECO:0000259" key="12">
    <source>
        <dbReference type="PROSITE" id="PS52015"/>
    </source>
</evidence>
<dbReference type="OrthoDB" id="9792439at2"/>
<evidence type="ECO:0000256" key="4">
    <source>
        <dbReference type="ARBA" id="ARBA00022475"/>
    </source>
</evidence>
<dbReference type="EMBL" id="CP021455">
    <property type="protein sequence ID" value="ARU04895.1"/>
    <property type="molecule type" value="Genomic_DNA"/>
</dbReference>
<reference evidence="13 14" key="1">
    <citation type="submission" date="2017-05" db="EMBL/GenBank/DDBJ databases">
        <authorList>
            <person name="Song R."/>
            <person name="Chenine A.L."/>
            <person name="Ruprecht R.M."/>
        </authorList>
    </citation>
    <scope>NUCLEOTIDE SEQUENCE [LARGE SCALE GENOMIC DNA]</scope>
    <source>
        <strain evidence="13 14">DSM 26136</strain>
    </source>
</reference>
<keyword evidence="5 10" id="KW-0997">Cell inner membrane</keyword>
<dbReference type="GO" id="GO:0015031">
    <property type="term" value="P:protein transport"/>
    <property type="evidence" value="ECO:0007669"/>
    <property type="project" value="UniProtKB-UniRule"/>
</dbReference>
<feature type="compositionally biased region" description="Basic and acidic residues" evidence="11">
    <location>
        <begin position="164"/>
        <end position="173"/>
    </location>
</feature>
<organism evidence="13 14">
    <name type="scientific">Comamonas serinivorans</name>
    <dbReference type="NCBI Taxonomy" id="1082851"/>
    <lineage>
        <taxon>Bacteria</taxon>
        <taxon>Pseudomonadati</taxon>
        <taxon>Pseudomonadota</taxon>
        <taxon>Betaproteobacteria</taxon>
        <taxon>Burkholderiales</taxon>
        <taxon>Comamonadaceae</taxon>
        <taxon>Comamonas</taxon>
    </lineage>
</organism>
<keyword evidence="14" id="KW-1185">Reference proteome</keyword>
<evidence type="ECO:0000256" key="11">
    <source>
        <dbReference type="SAM" id="MobiDB-lite"/>
    </source>
</evidence>
<comment type="similarity">
    <text evidence="2 10">Belongs to the TonB family.</text>
</comment>
<dbReference type="InterPro" id="IPR051045">
    <property type="entry name" value="TonB-dependent_transducer"/>
</dbReference>
<gene>
    <name evidence="13" type="ORF">CCO03_09560</name>
</gene>
<dbReference type="GO" id="GO:0098797">
    <property type="term" value="C:plasma membrane protein complex"/>
    <property type="evidence" value="ECO:0007669"/>
    <property type="project" value="TreeGrafter"/>
</dbReference>
<keyword evidence="4 10" id="KW-1003">Cell membrane</keyword>
<evidence type="ECO:0000256" key="6">
    <source>
        <dbReference type="ARBA" id="ARBA00022692"/>
    </source>
</evidence>
<dbReference type="KEGG" id="cser:CCO03_09560"/>
<name>A0A1Y0EML3_9BURK</name>
<evidence type="ECO:0000313" key="14">
    <source>
        <dbReference type="Proteomes" id="UP000196138"/>
    </source>
</evidence>
<keyword evidence="6" id="KW-0812">Transmembrane</keyword>
<dbReference type="PROSITE" id="PS52015">
    <property type="entry name" value="TONB_CTD"/>
    <property type="match status" value="1"/>
</dbReference>
<dbReference type="SUPFAM" id="SSF74653">
    <property type="entry name" value="TolA/TonB C-terminal domain"/>
    <property type="match status" value="1"/>
</dbReference>
<keyword evidence="7 10" id="KW-0653">Protein transport</keyword>
<dbReference type="AlphaFoldDB" id="A0A1Y0EML3"/>
<proteinExistence type="inferred from homology"/>
<keyword evidence="8" id="KW-1133">Transmembrane helix</keyword>
<dbReference type="RefSeq" id="WP_087280364.1">
    <property type="nucleotide sequence ID" value="NZ_CP021455.1"/>
</dbReference>
<dbReference type="GO" id="GO:0031992">
    <property type="term" value="F:energy transducer activity"/>
    <property type="evidence" value="ECO:0007669"/>
    <property type="project" value="InterPro"/>
</dbReference>
<evidence type="ECO:0000256" key="8">
    <source>
        <dbReference type="ARBA" id="ARBA00022989"/>
    </source>
</evidence>
<evidence type="ECO:0000256" key="9">
    <source>
        <dbReference type="ARBA" id="ARBA00023136"/>
    </source>
</evidence>
<protein>
    <recommendedName>
        <fullName evidence="10">Protein TonB</fullName>
    </recommendedName>
</protein>
<accession>A0A1Y0EML3</accession>
<dbReference type="InterPro" id="IPR006260">
    <property type="entry name" value="TonB/TolA_C"/>
</dbReference>
<dbReference type="NCBIfam" id="TIGR01352">
    <property type="entry name" value="tonB_Cterm"/>
    <property type="match status" value="1"/>
</dbReference>
<keyword evidence="3 10" id="KW-0813">Transport</keyword>
<evidence type="ECO:0000256" key="10">
    <source>
        <dbReference type="RuleBase" id="RU362123"/>
    </source>
</evidence>
<comment type="function">
    <text evidence="10">Interacts with outer membrane receptor proteins that carry out high-affinity binding and energy dependent uptake into the periplasmic space of specific substrates. It could act to transduce energy from the cytoplasmic membrane to specific energy-requiring processes in the outer membrane, resulting in the release into the periplasm of ligands bound by these outer membrane proteins.</text>
</comment>
<evidence type="ECO:0000256" key="7">
    <source>
        <dbReference type="ARBA" id="ARBA00022927"/>
    </source>
</evidence>